<proteinExistence type="predicted"/>
<dbReference type="HOGENOM" id="CLU_127050_0_0_3"/>
<dbReference type="RefSeq" id="WP_015192785.1">
    <property type="nucleotide sequence ID" value="NC_019748.1"/>
</dbReference>
<dbReference type="Gene3D" id="1.25.40.10">
    <property type="entry name" value="Tetratricopeptide repeat domain"/>
    <property type="match status" value="1"/>
</dbReference>
<evidence type="ECO:0008006" key="3">
    <source>
        <dbReference type="Google" id="ProtNLM"/>
    </source>
</evidence>
<dbReference type="Proteomes" id="UP000010473">
    <property type="component" value="Chromosome"/>
</dbReference>
<protein>
    <recommendedName>
        <fullName evidence="3">Tetratricopeptide repeat protein</fullName>
    </recommendedName>
</protein>
<dbReference type="KEGG" id="scs:Sta7437_1547"/>
<dbReference type="AlphaFoldDB" id="K9XSS0"/>
<accession>K9XSS0</accession>
<organism evidence="1 2">
    <name type="scientific">Stanieria cyanosphaera (strain ATCC 29371 / PCC 7437)</name>
    <dbReference type="NCBI Taxonomy" id="111780"/>
    <lineage>
        <taxon>Bacteria</taxon>
        <taxon>Bacillati</taxon>
        <taxon>Cyanobacteriota</taxon>
        <taxon>Cyanophyceae</taxon>
        <taxon>Pleurocapsales</taxon>
        <taxon>Dermocarpellaceae</taxon>
        <taxon>Stanieria</taxon>
    </lineage>
</organism>
<dbReference type="Pfam" id="PF14559">
    <property type="entry name" value="TPR_19"/>
    <property type="match status" value="1"/>
</dbReference>
<dbReference type="STRING" id="111780.Sta7437_1547"/>
<name>K9XSS0_STAC7</name>
<keyword evidence="2" id="KW-1185">Reference proteome</keyword>
<evidence type="ECO:0000313" key="1">
    <source>
        <dbReference type="EMBL" id="AFZ35114.1"/>
    </source>
</evidence>
<gene>
    <name evidence="1" type="ordered locus">Sta7437_1547</name>
</gene>
<dbReference type="InterPro" id="IPR011990">
    <property type="entry name" value="TPR-like_helical_dom_sf"/>
</dbReference>
<evidence type="ECO:0000313" key="2">
    <source>
        <dbReference type="Proteomes" id="UP000010473"/>
    </source>
</evidence>
<sequence length="124" mass="13567">MNRKTLQRVLVLLFGLAFIGSTAFMLVGSIFSNDSQPPASTATTPSNEEQLQAQIRGYEKVLAREPNNPTALQGLVQARLALQDLPGAIEPLEKLVQLYPQEPELKALLEAVKQQSSQNPQSKP</sequence>
<dbReference type="eggNOG" id="COG3118">
    <property type="taxonomic scope" value="Bacteria"/>
</dbReference>
<dbReference type="SUPFAM" id="SSF48452">
    <property type="entry name" value="TPR-like"/>
    <property type="match status" value="1"/>
</dbReference>
<dbReference type="EMBL" id="CP003653">
    <property type="protein sequence ID" value="AFZ35114.1"/>
    <property type="molecule type" value="Genomic_DNA"/>
</dbReference>
<reference evidence="2" key="1">
    <citation type="journal article" date="2013" name="Proc. Natl. Acad. Sci. U.S.A.">
        <title>Improving the coverage of the cyanobacterial phylum using diversity-driven genome sequencing.</title>
        <authorList>
            <person name="Shih P.M."/>
            <person name="Wu D."/>
            <person name="Latifi A."/>
            <person name="Axen S.D."/>
            <person name="Fewer D.P."/>
            <person name="Talla E."/>
            <person name="Calteau A."/>
            <person name="Cai F."/>
            <person name="Tandeau de Marsac N."/>
            <person name="Rippka R."/>
            <person name="Herdman M."/>
            <person name="Sivonen K."/>
            <person name="Coursin T."/>
            <person name="Laurent T."/>
            <person name="Goodwin L."/>
            <person name="Nolan M."/>
            <person name="Davenport K.W."/>
            <person name="Han C.S."/>
            <person name="Rubin E.M."/>
            <person name="Eisen J.A."/>
            <person name="Woyke T."/>
            <person name="Gugger M."/>
            <person name="Kerfeld C.A."/>
        </authorList>
    </citation>
    <scope>NUCLEOTIDE SEQUENCE [LARGE SCALE GENOMIC DNA]</scope>
    <source>
        <strain evidence="2">ATCC 29371 / PCC 7437</strain>
    </source>
</reference>
<dbReference type="OrthoDB" id="427425at2"/>